<reference evidence="1 2" key="1">
    <citation type="submission" date="2018-04" db="EMBL/GenBank/DDBJ databases">
        <title>Genomic Encyclopedia of Archaeal and Bacterial Type Strains, Phase II (KMG-II): from individual species to whole genera.</title>
        <authorList>
            <person name="Goeker M."/>
        </authorList>
    </citation>
    <scope>NUCLEOTIDE SEQUENCE [LARGE SCALE GENOMIC DNA]</scope>
    <source>
        <strain evidence="1 2">DSM 22902</strain>
    </source>
</reference>
<accession>A0A2T5XTA9</accession>
<name>A0A2T5XTA9_9FLAO</name>
<protein>
    <submittedName>
        <fullName evidence="1">Uncharacterized protein</fullName>
    </submittedName>
</protein>
<organism evidence="1 2">
    <name type="scientific">Capnocytophaga leadbetteri</name>
    <dbReference type="NCBI Taxonomy" id="327575"/>
    <lineage>
        <taxon>Bacteria</taxon>
        <taxon>Pseudomonadati</taxon>
        <taxon>Bacteroidota</taxon>
        <taxon>Flavobacteriia</taxon>
        <taxon>Flavobacteriales</taxon>
        <taxon>Flavobacteriaceae</taxon>
        <taxon>Capnocytophaga</taxon>
    </lineage>
</organism>
<comment type="caution">
    <text evidence="1">The sequence shown here is derived from an EMBL/GenBank/DDBJ whole genome shotgun (WGS) entry which is preliminary data.</text>
</comment>
<evidence type="ECO:0000313" key="2">
    <source>
        <dbReference type="Proteomes" id="UP000243985"/>
    </source>
</evidence>
<dbReference type="EMBL" id="QBKG01000010">
    <property type="protein sequence ID" value="PTX05817.1"/>
    <property type="molecule type" value="Genomic_DNA"/>
</dbReference>
<gene>
    <name evidence="1" type="ORF">C8P65_11047</name>
</gene>
<dbReference type="AlphaFoldDB" id="A0A2T5XTA9"/>
<sequence length="51" mass="5768">MYKIIMNYNPKIAIKNYLLKKGSLIFSESPYLISKIDVLLLSDGSVHLPKG</sequence>
<proteinExistence type="predicted"/>
<evidence type="ECO:0000313" key="1">
    <source>
        <dbReference type="EMBL" id="PTX05817.1"/>
    </source>
</evidence>
<dbReference type="Proteomes" id="UP000243985">
    <property type="component" value="Unassembled WGS sequence"/>
</dbReference>